<keyword evidence="1" id="KW-1133">Transmembrane helix</keyword>
<proteinExistence type="predicted"/>
<keyword evidence="1" id="KW-0812">Transmembrane</keyword>
<evidence type="ECO:0000313" key="2">
    <source>
        <dbReference type="EMBL" id="QHU21754.1"/>
    </source>
</evidence>
<dbReference type="AlphaFoldDB" id="A0A6C0KZ10"/>
<evidence type="ECO:0000256" key="1">
    <source>
        <dbReference type="SAM" id="Phobius"/>
    </source>
</evidence>
<protein>
    <submittedName>
        <fullName evidence="2">Uncharacterized protein</fullName>
    </submittedName>
</protein>
<keyword evidence="1" id="KW-0472">Membrane</keyword>
<dbReference type="EMBL" id="MN740992">
    <property type="protein sequence ID" value="QHU21754.1"/>
    <property type="molecule type" value="Genomic_DNA"/>
</dbReference>
<organism evidence="2">
    <name type="scientific">viral metagenome</name>
    <dbReference type="NCBI Taxonomy" id="1070528"/>
    <lineage>
        <taxon>unclassified sequences</taxon>
        <taxon>metagenomes</taxon>
        <taxon>organismal metagenomes</taxon>
    </lineage>
</organism>
<accession>A0A6C0KZ10</accession>
<feature type="transmembrane region" description="Helical" evidence="1">
    <location>
        <begin position="6"/>
        <end position="25"/>
    </location>
</feature>
<reference evidence="2" key="1">
    <citation type="journal article" date="2020" name="Nature">
        <title>Giant virus diversity and host interactions through global metagenomics.</title>
        <authorList>
            <person name="Schulz F."/>
            <person name="Roux S."/>
            <person name="Paez-Espino D."/>
            <person name="Jungbluth S."/>
            <person name="Walsh D.A."/>
            <person name="Denef V.J."/>
            <person name="McMahon K.D."/>
            <person name="Konstantinidis K.T."/>
            <person name="Eloe-Fadrosh E.A."/>
            <person name="Kyrpides N.C."/>
            <person name="Woyke T."/>
        </authorList>
    </citation>
    <scope>NUCLEOTIDE SEQUENCE</scope>
    <source>
        <strain evidence="2">GVMAG-S-3300013286-35</strain>
    </source>
</reference>
<sequence length="136" mass="14961">MRTTDVIAILAFIVVGLTAINFLTATRTEGFESGRLSPDVVEQDPAHLLKSEIEMTRPFNVIGTLTQQKCYEQDGHTVIEKVGDYSQRTNNYMRTYPDSCSAPFKELVGSFYAPREGSIGAPIPFGARLPPSTQCA</sequence>
<name>A0A6C0KZ10_9ZZZZ</name>